<protein>
    <recommendedName>
        <fullName evidence="3">Bacteriophage protein</fullName>
    </recommendedName>
</protein>
<dbReference type="Proteomes" id="UP001549184">
    <property type="component" value="Unassembled WGS sequence"/>
</dbReference>
<sequence length="117" mass="13205">MRYRKLDANGDYVFGHGQSDFYRDQPEAVAQAVQTRLELFSGEWFLDTSAGLPWRTQVLGKYTQNIRDFVIKQQIVNTQGVQSLDSYSSSVDPNTRRFSVSASITTIYGPATVETTL</sequence>
<gene>
    <name evidence="1" type="ORF">ABIC75_003837</name>
</gene>
<dbReference type="EMBL" id="JBEPMU010000006">
    <property type="protein sequence ID" value="MET3654099.1"/>
    <property type="molecule type" value="Genomic_DNA"/>
</dbReference>
<evidence type="ECO:0000313" key="2">
    <source>
        <dbReference type="Proteomes" id="UP001549184"/>
    </source>
</evidence>
<organism evidence="1 2">
    <name type="scientific">Dyella japonica</name>
    <dbReference type="NCBI Taxonomy" id="231455"/>
    <lineage>
        <taxon>Bacteria</taxon>
        <taxon>Pseudomonadati</taxon>
        <taxon>Pseudomonadota</taxon>
        <taxon>Gammaproteobacteria</taxon>
        <taxon>Lysobacterales</taxon>
        <taxon>Rhodanobacteraceae</taxon>
        <taxon>Dyella</taxon>
    </lineage>
</organism>
<evidence type="ECO:0000313" key="1">
    <source>
        <dbReference type="EMBL" id="MET3654099.1"/>
    </source>
</evidence>
<keyword evidence="2" id="KW-1185">Reference proteome</keyword>
<dbReference type="Pfam" id="PF10934">
    <property type="entry name" value="Sheath_initiator"/>
    <property type="match status" value="1"/>
</dbReference>
<evidence type="ECO:0008006" key="3">
    <source>
        <dbReference type="Google" id="ProtNLM"/>
    </source>
</evidence>
<dbReference type="RefSeq" id="WP_354015472.1">
    <property type="nucleotide sequence ID" value="NZ_JBEPMU010000006.1"/>
</dbReference>
<proteinExistence type="predicted"/>
<reference evidence="1 2" key="1">
    <citation type="submission" date="2024-06" db="EMBL/GenBank/DDBJ databases">
        <title>Sorghum-associated microbial communities from plants grown in Nebraska, USA.</title>
        <authorList>
            <person name="Schachtman D."/>
        </authorList>
    </citation>
    <scope>NUCLEOTIDE SEQUENCE [LARGE SCALE GENOMIC DNA]</scope>
    <source>
        <strain evidence="1 2">1073</strain>
    </source>
</reference>
<comment type="caution">
    <text evidence="1">The sequence shown here is derived from an EMBL/GenBank/DDBJ whole genome shotgun (WGS) entry which is preliminary data.</text>
</comment>
<accession>A0ABV2JZ55</accession>
<name>A0ABV2JZ55_9GAMM</name>
<dbReference type="InterPro" id="IPR020288">
    <property type="entry name" value="Sheath_initiator"/>
</dbReference>